<keyword evidence="3" id="KW-0804">Transcription</keyword>
<dbReference type="GO" id="GO:0006355">
    <property type="term" value="P:regulation of DNA-templated transcription"/>
    <property type="evidence" value="ECO:0007669"/>
    <property type="project" value="InterPro"/>
</dbReference>
<evidence type="ECO:0000313" key="6">
    <source>
        <dbReference type="Proteomes" id="UP001162793"/>
    </source>
</evidence>
<dbReference type="PROSITE" id="PS50043">
    <property type="entry name" value="HTH_LUXR_2"/>
    <property type="match status" value="1"/>
</dbReference>
<evidence type="ECO:0000313" key="5">
    <source>
        <dbReference type="EMBL" id="MCP1171047.1"/>
    </source>
</evidence>
<dbReference type="InterPro" id="IPR036693">
    <property type="entry name" value="TF_LuxR_autoind-bd_dom_sf"/>
</dbReference>
<keyword evidence="2" id="KW-0238">DNA-binding</keyword>
<dbReference type="AlphaFoldDB" id="A0AA42BIN7"/>
<dbReference type="SMART" id="SM00421">
    <property type="entry name" value="HTH_LUXR"/>
    <property type="match status" value="1"/>
</dbReference>
<organism evidence="5 6">
    <name type="scientific">Ralstonia chuxiongensis</name>
    <dbReference type="NCBI Taxonomy" id="2957504"/>
    <lineage>
        <taxon>Bacteria</taxon>
        <taxon>Pseudomonadati</taxon>
        <taxon>Pseudomonadota</taxon>
        <taxon>Betaproteobacteria</taxon>
        <taxon>Burkholderiales</taxon>
        <taxon>Burkholderiaceae</taxon>
        <taxon>Ralstonia</taxon>
    </lineage>
</organism>
<evidence type="ECO:0000256" key="2">
    <source>
        <dbReference type="ARBA" id="ARBA00023125"/>
    </source>
</evidence>
<keyword evidence="6" id="KW-1185">Reference proteome</keyword>
<feature type="domain" description="HTH luxR-type" evidence="4">
    <location>
        <begin position="215"/>
        <end position="280"/>
    </location>
</feature>
<protein>
    <submittedName>
        <fullName evidence="5">LuxR family transcriptional regulator</fullName>
    </submittedName>
</protein>
<gene>
    <name evidence="5" type="ORF">NKG59_01690</name>
</gene>
<keyword evidence="1" id="KW-0805">Transcription regulation</keyword>
<dbReference type="Pfam" id="PF03472">
    <property type="entry name" value="Autoind_bind"/>
    <property type="match status" value="1"/>
</dbReference>
<dbReference type="EMBL" id="JAMYWC010000001">
    <property type="protein sequence ID" value="MCP1171047.1"/>
    <property type="molecule type" value="Genomic_DNA"/>
</dbReference>
<dbReference type="PANTHER" id="PTHR44688:SF25">
    <property type="entry name" value="HTH LUXR-TYPE DOMAIN-CONTAINING PROTEIN"/>
    <property type="match status" value="1"/>
</dbReference>
<evidence type="ECO:0000259" key="4">
    <source>
        <dbReference type="PROSITE" id="PS50043"/>
    </source>
</evidence>
<name>A0AA42BIN7_9RALS</name>
<dbReference type="SUPFAM" id="SSF75516">
    <property type="entry name" value="Pheromone-binding domain of LuxR-like quorum-sensing transcription factors"/>
    <property type="match status" value="1"/>
</dbReference>
<dbReference type="InterPro" id="IPR000792">
    <property type="entry name" value="Tscrpt_reg_LuxR_C"/>
</dbReference>
<proteinExistence type="predicted"/>
<dbReference type="InterPro" id="IPR005143">
    <property type="entry name" value="TF_LuxR_autoind-bd_dom"/>
</dbReference>
<dbReference type="Gene3D" id="1.10.10.10">
    <property type="entry name" value="Winged helix-like DNA-binding domain superfamily/Winged helix DNA-binding domain"/>
    <property type="match status" value="1"/>
</dbReference>
<dbReference type="GO" id="GO:0003677">
    <property type="term" value="F:DNA binding"/>
    <property type="evidence" value="ECO:0007669"/>
    <property type="project" value="UniProtKB-KW"/>
</dbReference>
<dbReference type="RefSeq" id="WP_052672747.1">
    <property type="nucleotide sequence ID" value="NZ_CATYKT010000005.1"/>
</dbReference>
<reference evidence="6" key="1">
    <citation type="journal article" date="2023" name="Front. Microbiol.">
        <title>Ralstonia chuxiongensis sp. nov., Ralstonia mojiangensis sp. nov., and Ralstonia soli sp. nov., isolated from tobacco fields, are three novel species in the family Burkholderiaceae.</title>
        <authorList>
            <person name="Lu C.H."/>
            <person name="Zhang Y.Y."/>
            <person name="Jiang N."/>
            <person name="Chen W."/>
            <person name="Shao X."/>
            <person name="Zhao Z.M."/>
            <person name="Lu W.L."/>
            <person name="Hu X."/>
            <person name="Xi Y.X."/>
            <person name="Zou S.Y."/>
            <person name="Wei Q.J."/>
            <person name="Lin Z.L."/>
            <person name="Gong L."/>
            <person name="Gai X.T."/>
            <person name="Zhang L.Q."/>
            <person name="Li J.Y."/>
            <person name="Jin Y."/>
            <person name="Xia Z.Y."/>
        </authorList>
    </citation>
    <scope>NUCLEOTIDE SEQUENCE [LARGE SCALE GENOMIC DNA]</scope>
    <source>
        <strain evidence="6">21YRMH01-3</strain>
    </source>
</reference>
<dbReference type="CDD" id="cd06170">
    <property type="entry name" value="LuxR_C_like"/>
    <property type="match status" value="1"/>
</dbReference>
<comment type="caution">
    <text evidence="5">The sequence shown here is derived from an EMBL/GenBank/DDBJ whole genome shotgun (WGS) entry which is preliminary data.</text>
</comment>
<dbReference type="Pfam" id="PF00196">
    <property type="entry name" value="GerE"/>
    <property type="match status" value="1"/>
</dbReference>
<dbReference type="Gene3D" id="3.30.450.80">
    <property type="entry name" value="Transcription factor LuxR-like, autoinducer-binding domain"/>
    <property type="match status" value="1"/>
</dbReference>
<dbReference type="SUPFAM" id="SSF46894">
    <property type="entry name" value="C-terminal effector domain of the bipartite response regulators"/>
    <property type="match status" value="1"/>
</dbReference>
<dbReference type="PANTHER" id="PTHR44688">
    <property type="entry name" value="DNA-BINDING TRANSCRIPTIONAL ACTIVATOR DEVR_DOSR"/>
    <property type="match status" value="1"/>
</dbReference>
<accession>A0AA42BIN7</accession>
<evidence type="ECO:0000256" key="3">
    <source>
        <dbReference type="ARBA" id="ARBA00023163"/>
    </source>
</evidence>
<sequence length="282" mass="31711">MNASNVGAGDVRAPILFGEEHIVVDAESIRLGATARAESFSETAQDLRAAHGAQERQLLLRAVLRSIGFDWLCYYRLTRIGESITRVLYFRAYSPPNWPKRYVDERYFEVDPRLAFALRYEWPLVWDLADLGATLTAPADADRLHRLLQDAERAGLRSGISFGVVSPRSLEHSVICFGSGNNAKGWIADNVVGQAYAVGLGLHEFLMQHAKPLHEDTHARALTQVQRQILEFITSGLSDKAIAEQLNMSPHNVDYHLRQLKKKYGAQNRVQLAYMAGRMFMT</sequence>
<dbReference type="InterPro" id="IPR016032">
    <property type="entry name" value="Sig_transdc_resp-reg_C-effctor"/>
</dbReference>
<dbReference type="PRINTS" id="PR00038">
    <property type="entry name" value="HTHLUXR"/>
</dbReference>
<dbReference type="InterPro" id="IPR036388">
    <property type="entry name" value="WH-like_DNA-bd_sf"/>
</dbReference>
<dbReference type="Proteomes" id="UP001162793">
    <property type="component" value="Unassembled WGS sequence"/>
</dbReference>
<evidence type="ECO:0000256" key="1">
    <source>
        <dbReference type="ARBA" id="ARBA00023015"/>
    </source>
</evidence>